<feature type="compositionally biased region" description="Low complexity" evidence="6">
    <location>
        <begin position="142"/>
        <end position="152"/>
    </location>
</feature>
<comment type="similarity">
    <text evidence="5">Belongs to the sororin family.</text>
</comment>
<dbReference type="InterPro" id="IPR057337">
    <property type="entry name" value="Sororin_C"/>
</dbReference>
<organism evidence="8">
    <name type="scientific">Nothobranchius kuhntae</name>
    <name type="common">Beira killifish</name>
    <dbReference type="NCBI Taxonomy" id="321403"/>
    <lineage>
        <taxon>Eukaryota</taxon>
        <taxon>Metazoa</taxon>
        <taxon>Chordata</taxon>
        <taxon>Craniata</taxon>
        <taxon>Vertebrata</taxon>
        <taxon>Euteleostomi</taxon>
        <taxon>Actinopterygii</taxon>
        <taxon>Neopterygii</taxon>
        <taxon>Teleostei</taxon>
        <taxon>Neoteleostei</taxon>
        <taxon>Acanthomorphata</taxon>
        <taxon>Ovalentaria</taxon>
        <taxon>Atherinomorphae</taxon>
        <taxon>Cyprinodontiformes</taxon>
        <taxon>Nothobranchiidae</taxon>
        <taxon>Nothobranchius</taxon>
    </lineage>
</organism>
<accession>A0A1A8J4H9</accession>
<reference evidence="8" key="1">
    <citation type="submission" date="2016-05" db="EMBL/GenBank/DDBJ databases">
        <authorList>
            <person name="Lavstsen T."/>
            <person name="Jespersen J.S."/>
        </authorList>
    </citation>
    <scope>NUCLEOTIDE SEQUENCE</scope>
    <source>
        <tissue evidence="8">Brain</tissue>
    </source>
</reference>
<dbReference type="PANTHER" id="PTHR31092:SF2">
    <property type="entry name" value="SORORIN"/>
    <property type="match status" value="1"/>
</dbReference>
<evidence type="ECO:0000256" key="6">
    <source>
        <dbReference type="SAM" id="MobiDB-lite"/>
    </source>
</evidence>
<evidence type="ECO:0000259" key="7">
    <source>
        <dbReference type="Pfam" id="PF25220"/>
    </source>
</evidence>
<dbReference type="GO" id="GO:0051301">
    <property type="term" value="P:cell division"/>
    <property type="evidence" value="ECO:0007669"/>
    <property type="project" value="UniProtKB-KW"/>
</dbReference>
<proteinExistence type="inferred from homology"/>
<dbReference type="AlphaFoldDB" id="A0A1A8J4H9"/>
<evidence type="ECO:0000256" key="4">
    <source>
        <dbReference type="ARBA" id="ARBA00023306"/>
    </source>
</evidence>
<keyword evidence="4" id="KW-0131">Cell cycle</keyword>
<evidence type="ECO:0000313" key="8">
    <source>
        <dbReference type="EMBL" id="SBR04522.1"/>
    </source>
</evidence>
<name>A0A1A8J4H9_NOTKU</name>
<feature type="domain" description="Sororin C-terminal region" evidence="7">
    <location>
        <begin position="227"/>
        <end position="250"/>
    </location>
</feature>
<dbReference type="InterPro" id="IPR018605">
    <property type="entry name" value="Sororin"/>
</dbReference>
<feature type="compositionally biased region" description="Basic and acidic residues" evidence="6">
    <location>
        <begin position="63"/>
        <end position="73"/>
    </location>
</feature>
<sequence>MDEGSPHGAMAGANGPLGPQRRRSPRFSSPQAPLGGEKMALGIKRSITVRKIAPRKTSASSKHNKENTPRRSEQVQQLKTKVSTPDPGPDRRASSSAARKKQQAPMPSPILPSSPPDSCRTQQPAAEPEAGVWAQKVRRSYSRLSDSSLHSSPDSRETLFGFERLRTPEVVRKSKQTRDALEVSGPITSFTESTDEGFAEPDPNIPGVSVSKERRRRRKVPQIDSAELDHLAAQMNAEFREAEEFELVVE</sequence>
<keyword evidence="3" id="KW-0539">Nucleus</keyword>
<feature type="region of interest" description="Disordered" evidence="6">
    <location>
        <begin position="1"/>
        <end position="223"/>
    </location>
</feature>
<evidence type="ECO:0000256" key="2">
    <source>
        <dbReference type="ARBA" id="ARBA00022776"/>
    </source>
</evidence>
<keyword evidence="1 8" id="KW-0132">Cell division</keyword>
<dbReference type="GO" id="GO:0005634">
    <property type="term" value="C:nucleus"/>
    <property type="evidence" value="ECO:0007669"/>
    <property type="project" value="UniProtKB-SubCell"/>
</dbReference>
<feature type="compositionally biased region" description="Basic and acidic residues" evidence="6">
    <location>
        <begin position="153"/>
        <end position="181"/>
    </location>
</feature>
<dbReference type="GO" id="GO:0007064">
    <property type="term" value="P:mitotic sister chromatid cohesion"/>
    <property type="evidence" value="ECO:0007669"/>
    <property type="project" value="TreeGrafter"/>
</dbReference>
<dbReference type="GO" id="GO:0006302">
    <property type="term" value="P:double-strand break repair"/>
    <property type="evidence" value="ECO:0007669"/>
    <property type="project" value="TreeGrafter"/>
</dbReference>
<dbReference type="PANTHER" id="PTHR31092">
    <property type="entry name" value="SORORIN"/>
    <property type="match status" value="1"/>
</dbReference>
<dbReference type="GO" id="GO:0031536">
    <property type="term" value="P:positive regulation of exit from mitosis"/>
    <property type="evidence" value="ECO:0007669"/>
    <property type="project" value="TreeGrafter"/>
</dbReference>
<evidence type="ECO:0000256" key="3">
    <source>
        <dbReference type="ARBA" id="ARBA00023242"/>
    </source>
</evidence>
<reference evidence="8" key="2">
    <citation type="submission" date="2016-06" db="EMBL/GenBank/DDBJ databases">
        <title>The genome of a short-lived fish provides insights into sex chromosome evolution and the genetic control of aging.</title>
        <authorList>
            <person name="Reichwald K."/>
            <person name="Felder M."/>
            <person name="Petzold A."/>
            <person name="Koch P."/>
            <person name="Groth M."/>
            <person name="Platzer M."/>
        </authorList>
    </citation>
    <scope>NUCLEOTIDE SEQUENCE</scope>
    <source>
        <tissue evidence="8">Brain</tissue>
    </source>
</reference>
<protein>
    <submittedName>
        <fullName evidence="8">Cell division cycle associated 5</fullName>
    </submittedName>
</protein>
<dbReference type="EMBL" id="HAED01018077">
    <property type="protein sequence ID" value="SBR04522.1"/>
    <property type="molecule type" value="Transcribed_RNA"/>
</dbReference>
<gene>
    <name evidence="8" type="primary">CDCA5</name>
</gene>
<evidence type="ECO:0000256" key="5">
    <source>
        <dbReference type="ARBA" id="ARBA00093465"/>
    </source>
</evidence>
<feature type="compositionally biased region" description="Pro residues" evidence="6">
    <location>
        <begin position="106"/>
        <end position="115"/>
    </location>
</feature>
<dbReference type="GO" id="GO:0007080">
    <property type="term" value="P:mitotic metaphase chromosome alignment"/>
    <property type="evidence" value="ECO:0007669"/>
    <property type="project" value="TreeGrafter"/>
</dbReference>
<dbReference type="Pfam" id="PF25220">
    <property type="entry name" value="Sororin_C"/>
    <property type="match status" value="1"/>
</dbReference>
<feature type="compositionally biased region" description="Polar residues" evidence="6">
    <location>
        <begin position="74"/>
        <end position="83"/>
    </location>
</feature>
<keyword evidence="2" id="KW-0498">Mitosis</keyword>
<evidence type="ECO:0000256" key="1">
    <source>
        <dbReference type="ARBA" id="ARBA00022618"/>
    </source>
</evidence>